<evidence type="ECO:0000256" key="2">
    <source>
        <dbReference type="SAM" id="MobiDB-lite"/>
    </source>
</evidence>
<evidence type="ECO:0000313" key="4">
    <source>
        <dbReference type="EMBL" id="ETR74146.1"/>
    </source>
</evidence>
<evidence type="ECO:0000256" key="1">
    <source>
        <dbReference type="SAM" id="Coils"/>
    </source>
</evidence>
<gene>
    <name evidence="4" type="ORF">OMM_00402</name>
</gene>
<feature type="coiled-coil region" evidence="1">
    <location>
        <begin position="564"/>
        <end position="636"/>
    </location>
</feature>
<dbReference type="InterPro" id="IPR005646">
    <property type="entry name" value="FapA"/>
</dbReference>
<dbReference type="PANTHER" id="PTHR38032:SF1">
    <property type="entry name" value="RNA-BINDING PROTEIN KHPB N-TERMINAL DOMAIN-CONTAINING PROTEIN"/>
    <property type="match status" value="1"/>
</dbReference>
<dbReference type="Proteomes" id="UP000189670">
    <property type="component" value="Unassembled WGS sequence"/>
</dbReference>
<dbReference type="Pfam" id="PF03961">
    <property type="entry name" value="FapA"/>
    <property type="match status" value="1"/>
</dbReference>
<dbReference type="InterPro" id="IPR046866">
    <property type="entry name" value="FapA_N"/>
</dbReference>
<reference evidence="5" key="1">
    <citation type="submission" date="2012-11" db="EMBL/GenBank/DDBJ databases">
        <authorList>
            <person name="Lucero-Rivera Y.E."/>
            <person name="Tovar-Ramirez D."/>
        </authorList>
    </citation>
    <scope>NUCLEOTIDE SEQUENCE [LARGE SCALE GENOMIC DNA]</scope>
    <source>
        <strain evidence="5">Araruama</strain>
    </source>
</reference>
<organism evidence="4 5">
    <name type="scientific">Candidatus Magnetoglobus multicellularis str. Araruama</name>
    <dbReference type="NCBI Taxonomy" id="890399"/>
    <lineage>
        <taxon>Bacteria</taxon>
        <taxon>Pseudomonadati</taxon>
        <taxon>Thermodesulfobacteriota</taxon>
        <taxon>Desulfobacteria</taxon>
        <taxon>Desulfobacterales</taxon>
        <taxon>Desulfobacteraceae</taxon>
        <taxon>Candidatus Magnetoglobus</taxon>
    </lineage>
</organism>
<evidence type="ECO:0000259" key="3">
    <source>
        <dbReference type="Pfam" id="PF20250"/>
    </source>
</evidence>
<name>A0A1V1PH62_9BACT</name>
<sequence length="695" mass="77005">MSNVKTTKCPGCQQSYRIPVSKEGKTASCKKCGQKFKIQFDSTAATPKKQDDQPRPTAKKETPISAPKEQKAPASPEPETTETKSESPSQDTVPGESSEKEAYDSITDASTSDVTSPSEQAPETPETPETPDNPEAPPEKPKEKKTMLEYDSSYRPLDPDTLMESLDIVVSEDKLQAHLVVKKPLDRDTTYKDIHYFLVEKKVLFGVVDEGKIKNFLKKKLLHNRPWLIAEGKSPVEPTDGEVSYLFDIDPLKKPVQEENDSKERIDFKDRGEMPYVTIGDLVAERKPGLPGVQGMDVYGAQIKTRKAKQATLRTGEGVELSYDKRLANAKINGMPVLQVERNQEKVIVVPEYYIKSDVNMKTGNVKFKGPVVVKGTVESGFSVTCATLSANEIMKATIDVEGDVLVAGGIIGATVRSKGKVEAKFIKGATIESFSNVTSPGGIIDSKVYTSGECIVEKGKILNSQVCAYQGVSTRDIGSHTSPESTLTIGVDPSLLKQVSQLEVDLAQKKKDLETFKEENKVPEDVAEQLEQLIAKIDPLKDSVEKTEAIRPSLAQKLEAVKKKANKKELQKTIKTIKEIETKYQAAKENLARLIQEREKLEKELGELPQMEAEITELEKKLEEVKNLISDDRQTAPIKVHGTAYRSTIIKGVHAELELRDDEKKAIFQEIYKVDEEDKVESVIASEPLKEKGK</sequence>
<feature type="domain" description="Flagellar Assembly Protein A N-terminal region" evidence="3">
    <location>
        <begin position="167"/>
        <end position="339"/>
    </location>
</feature>
<evidence type="ECO:0000313" key="5">
    <source>
        <dbReference type="Proteomes" id="UP000189670"/>
    </source>
</evidence>
<dbReference type="Pfam" id="PF20250">
    <property type="entry name" value="FapA_N"/>
    <property type="match status" value="1"/>
</dbReference>
<protein>
    <submittedName>
        <fullName evidence="4">Two-component fusion protein</fullName>
    </submittedName>
</protein>
<feature type="compositionally biased region" description="Low complexity" evidence="2">
    <location>
        <begin position="115"/>
        <end position="124"/>
    </location>
</feature>
<feature type="compositionally biased region" description="Polar residues" evidence="2">
    <location>
        <begin position="1"/>
        <end position="16"/>
    </location>
</feature>
<feature type="compositionally biased region" description="Basic and acidic residues" evidence="2">
    <location>
        <begin position="48"/>
        <end position="62"/>
    </location>
</feature>
<dbReference type="AlphaFoldDB" id="A0A1V1PH62"/>
<dbReference type="EMBL" id="ATBP01000019">
    <property type="protein sequence ID" value="ETR74146.1"/>
    <property type="molecule type" value="Genomic_DNA"/>
</dbReference>
<dbReference type="PANTHER" id="PTHR38032">
    <property type="entry name" value="POLYMERASE-RELATED"/>
    <property type="match status" value="1"/>
</dbReference>
<proteinExistence type="predicted"/>
<feature type="region of interest" description="Disordered" evidence="2">
    <location>
        <begin position="39"/>
        <end position="145"/>
    </location>
</feature>
<accession>A0A1V1PH62</accession>
<comment type="caution">
    <text evidence="4">The sequence shown here is derived from an EMBL/GenBank/DDBJ whole genome shotgun (WGS) entry which is preliminary data.</text>
</comment>
<keyword evidence="1" id="KW-0175">Coiled coil</keyword>
<feature type="region of interest" description="Disordered" evidence="2">
    <location>
        <begin position="1"/>
        <end position="27"/>
    </location>
</feature>
<dbReference type="InterPro" id="IPR046865">
    <property type="entry name" value="FapA_b_solenoid"/>
</dbReference>